<dbReference type="Proteomes" id="UP000000493">
    <property type="component" value="Chromosome"/>
</dbReference>
<reference evidence="2" key="1">
    <citation type="submission" date="2011-06" db="EMBL/GenBank/DDBJ databases">
        <title>The complete genome of chromosome of Runella slithyformis DSM 19594.</title>
        <authorList>
            <consortium name="US DOE Joint Genome Institute (JGI-PGF)"/>
            <person name="Lucas S."/>
            <person name="Han J."/>
            <person name="Lapidus A."/>
            <person name="Bruce D."/>
            <person name="Goodwin L."/>
            <person name="Pitluck S."/>
            <person name="Peters L."/>
            <person name="Kyrpides N."/>
            <person name="Mavromatis K."/>
            <person name="Ivanova N."/>
            <person name="Ovchinnikova G."/>
            <person name="Zhang X."/>
            <person name="Misra M."/>
            <person name="Detter J.C."/>
            <person name="Tapia R."/>
            <person name="Han C."/>
            <person name="Land M."/>
            <person name="Hauser L."/>
            <person name="Markowitz V."/>
            <person name="Cheng J.-F."/>
            <person name="Hugenholtz P."/>
            <person name="Woyke T."/>
            <person name="Wu D."/>
            <person name="Tindall B."/>
            <person name="Faehrich R."/>
            <person name="Brambilla E."/>
            <person name="Klenk H.-P."/>
            <person name="Eisen J.A."/>
        </authorList>
    </citation>
    <scope>NUCLEOTIDE SEQUENCE [LARGE SCALE GENOMIC DNA]</scope>
    <source>
        <strain evidence="2">ATCC 29530 / DSM 19594 / LMG 11500 / NCIMB 11436 / LSU 4</strain>
    </source>
</reference>
<accession>A0A7U4E5M0</accession>
<evidence type="ECO:0000313" key="2">
    <source>
        <dbReference type="Proteomes" id="UP000000493"/>
    </source>
</evidence>
<protein>
    <submittedName>
        <fullName evidence="1">Uncharacterized protein</fullName>
    </submittedName>
</protein>
<keyword evidence="2" id="KW-1185">Reference proteome</keyword>
<gene>
    <name evidence="1" type="ordered locus">Runsl_2074</name>
</gene>
<dbReference type="KEGG" id="rsi:Runsl_2074"/>
<dbReference type="AlphaFoldDB" id="A0A7U4E5M0"/>
<name>A0A7U4E5M0_RUNSL</name>
<organism evidence="1 2">
    <name type="scientific">Runella slithyformis (strain ATCC 29530 / DSM 19594 / LMG 11500 / NCIMB 11436 / LSU 4)</name>
    <dbReference type="NCBI Taxonomy" id="761193"/>
    <lineage>
        <taxon>Bacteria</taxon>
        <taxon>Pseudomonadati</taxon>
        <taxon>Bacteroidota</taxon>
        <taxon>Cytophagia</taxon>
        <taxon>Cytophagales</taxon>
        <taxon>Spirosomataceae</taxon>
        <taxon>Runella</taxon>
    </lineage>
</organism>
<evidence type="ECO:0000313" key="1">
    <source>
        <dbReference type="EMBL" id="AEI48489.1"/>
    </source>
</evidence>
<proteinExistence type="predicted"/>
<reference evidence="1 2" key="2">
    <citation type="journal article" date="2012" name="Stand. Genomic Sci.">
        <title>Complete genome sequence of the aquatic bacterium Runella slithyformis type strain (LSU 4(T)).</title>
        <authorList>
            <person name="Copeland A."/>
            <person name="Zhang X."/>
            <person name="Misra M."/>
            <person name="Lapidus A."/>
            <person name="Nolan M."/>
            <person name="Lucas S."/>
            <person name="Deshpande S."/>
            <person name="Cheng J.F."/>
            <person name="Tapia R."/>
            <person name="Goodwin L.A."/>
            <person name="Pitluck S."/>
            <person name="Liolios K."/>
            <person name="Pagani I."/>
            <person name="Ivanova N."/>
            <person name="Mikhailova N."/>
            <person name="Pati A."/>
            <person name="Chen A."/>
            <person name="Palaniappan K."/>
            <person name="Land M."/>
            <person name="Hauser L."/>
            <person name="Pan C."/>
            <person name="Jeffries C.D."/>
            <person name="Detter J.C."/>
            <person name="Brambilla E.M."/>
            <person name="Rohde M."/>
            <person name="Djao O.D."/>
            <person name="Goker M."/>
            <person name="Sikorski J."/>
            <person name="Tindall B.J."/>
            <person name="Woyke T."/>
            <person name="Bristow J."/>
            <person name="Eisen J.A."/>
            <person name="Markowitz V."/>
            <person name="Hugenholtz P."/>
            <person name="Kyrpides N.C."/>
            <person name="Klenk H.P."/>
            <person name="Mavromatis K."/>
        </authorList>
    </citation>
    <scope>NUCLEOTIDE SEQUENCE [LARGE SCALE GENOMIC DNA]</scope>
    <source>
        <strain evidence="2">ATCC 29530 / DSM 19594 / LMG 11500 / NCIMB 11436 / LSU 4</strain>
    </source>
</reference>
<sequence>MFLKRKRGFIPIKDRLKAPKGDAMCFHNRTPNQSDTITVISPQLRGIDRNKVSEYISEEGEEVIKDVKPLGKGIVAGQFDTENSR</sequence>
<dbReference type="EMBL" id="CP002859">
    <property type="protein sequence ID" value="AEI48489.1"/>
    <property type="molecule type" value="Genomic_DNA"/>
</dbReference>